<keyword evidence="1" id="KW-0812">Transmembrane</keyword>
<gene>
    <name evidence="2" type="ORF">DD236_04400</name>
</gene>
<accession>A0A2V1KFR4</accession>
<protein>
    <recommendedName>
        <fullName evidence="4">Pilus assembly protein TadE</fullName>
    </recommendedName>
</protein>
<dbReference type="RefSeq" id="WP_109093119.1">
    <property type="nucleotide sequence ID" value="NZ_JBQDFL010000004.1"/>
</dbReference>
<dbReference type="EMBL" id="QETB01000001">
    <property type="protein sequence ID" value="PWF27624.1"/>
    <property type="molecule type" value="Genomic_DNA"/>
</dbReference>
<evidence type="ECO:0000313" key="2">
    <source>
        <dbReference type="EMBL" id="PWF27624.1"/>
    </source>
</evidence>
<evidence type="ECO:0000313" key="3">
    <source>
        <dbReference type="Proteomes" id="UP000245283"/>
    </source>
</evidence>
<evidence type="ECO:0000256" key="1">
    <source>
        <dbReference type="SAM" id="Phobius"/>
    </source>
</evidence>
<name>A0A2V1KFR4_9ACTO</name>
<dbReference type="Proteomes" id="UP000245283">
    <property type="component" value="Unassembled WGS sequence"/>
</dbReference>
<keyword evidence="1" id="KW-1133">Transmembrane helix</keyword>
<reference evidence="3" key="1">
    <citation type="submission" date="2018-05" db="EMBL/GenBank/DDBJ databases">
        <authorList>
            <person name="Li Y."/>
        </authorList>
    </citation>
    <scope>NUCLEOTIDE SEQUENCE [LARGE SCALE GENOMIC DNA]</scope>
    <source>
        <strain evidence="3">sk1b4</strain>
    </source>
</reference>
<sequence length="150" mass="15655">MPRSNSTEPSNAKSNGVAKGEEGNAIVEFVGVMGILVVPAVIALVVASALLLGQSALTAAARDSARAFARSDTVAEAWVRAQSFADQALESRGIDSGAFLTISCSEDPCLSPGATVSVRVEADISVPYLSPIRMSREATMPVDEFRAIRD</sequence>
<feature type="transmembrane region" description="Helical" evidence="1">
    <location>
        <begin position="29"/>
        <end position="52"/>
    </location>
</feature>
<keyword evidence="3" id="KW-1185">Reference proteome</keyword>
<evidence type="ECO:0008006" key="4">
    <source>
        <dbReference type="Google" id="ProtNLM"/>
    </source>
</evidence>
<dbReference type="AlphaFoldDB" id="A0A2V1KFR4"/>
<comment type="caution">
    <text evidence="2">The sequence shown here is derived from an EMBL/GenBank/DDBJ whole genome shotgun (WGS) entry which is preliminary data.</text>
</comment>
<keyword evidence="1" id="KW-0472">Membrane</keyword>
<organism evidence="2 3">
    <name type="scientific">Ancrocorticia populi</name>
    <dbReference type="NCBI Taxonomy" id="2175228"/>
    <lineage>
        <taxon>Bacteria</taxon>
        <taxon>Bacillati</taxon>
        <taxon>Actinomycetota</taxon>
        <taxon>Actinomycetes</taxon>
        <taxon>Actinomycetales</taxon>
        <taxon>Actinomycetaceae</taxon>
        <taxon>Ancrocorticia</taxon>
    </lineage>
</organism>
<proteinExistence type="predicted"/>
<dbReference type="OrthoDB" id="3268980at2"/>